<dbReference type="OrthoDB" id="2351076at2"/>
<reference evidence="2 3" key="1">
    <citation type="submission" date="2018-10" db="EMBL/GenBank/DDBJ databases">
        <title>Phylogenomics of Brevibacillus.</title>
        <authorList>
            <person name="Dunlap C."/>
        </authorList>
    </citation>
    <scope>NUCLEOTIDE SEQUENCE [LARGE SCALE GENOMIC DNA]</scope>
    <source>
        <strain evidence="2 3">JCM 12215</strain>
    </source>
</reference>
<feature type="compositionally biased region" description="Low complexity" evidence="1">
    <location>
        <begin position="215"/>
        <end position="231"/>
    </location>
</feature>
<comment type="caution">
    <text evidence="2">The sequence shown here is derived from an EMBL/GenBank/DDBJ whole genome shotgun (WGS) entry which is preliminary data.</text>
</comment>
<gene>
    <name evidence="2" type="ORF">EDM52_03315</name>
</gene>
<feature type="compositionally biased region" description="Polar residues" evidence="1">
    <location>
        <begin position="329"/>
        <end position="350"/>
    </location>
</feature>
<evidence type="ECO:0000256" key="1">
    <source>
        <dbReference type="SAM" id="MobiDB-lite"/>
    </source>
</evidence>
<feature type="compositionally biased region" description="Low complexity" evidence="1">
    <location>
        <begin position="301"/>
        <end position="313"/>
    </location>
</feature>
<evidence type="ECO:0008006" key="4">
    <source>
        <dbReference type="Google" id="ProtNLM"/>
    </source>
</evidence>
<protein>
    <recommendedName>
        <fullName evidence="4">Flagellar hook-length control protein FliK</fullName>
    </recommendedName>
</protein>
<accession>A0A3M8CLE1</accession>
<feature type="compositionally biased region" description="Polar residues" evidence="1">
    <location>
        <begin position="273"/>
        <end position="300"/>
    </location>
</feature>
<feature type="compositionally biased region" description="Polar residues" evidence="1">
    <location>
        <begin position="359"/>
        <end position="370"/>
    </location>
</feature>
<organism evidence="2 3">
    <name type="scientific">Brevibacillus invocatus</name>
    <dbReference type="NCBI Taxonomy" id="173959"/>
    <lineage>
        <taxon>Bacteria</taxon>
        <taxon>Bacillati</taxon>
        <taxon>Bacillota</taxon>
        <taxon>Bacilli</taxon>
        <taxon>Bacillales</taxon>
        <taxon>Paenibacillaceae</taxon>
        <taxon>Brevibacillus</taxon>
    </lineage>
</organism>
<proteinExistence type="predicted"/>
<dbReference type="AlphaFoldDB" id="A0A3M8CLE1"/>
<evidence type="ECO:0000313" key="2">
    <source>
        <dbReference type="EMBL" id="RNB76371.1"/>
    </source>
</evidence>
<feature type="compositionally biased region" description="Polar residues" evidence="1">
    <location>
        <begin position="203"/>
        <end position="214"/>
    </location>
</feature>
<dbReference type="EMBL" id="RHHR01000007">
    <property type="protein sequence ID" value="RNB76371.1"/>
    <property type="molecule type" value="Genomic_DNA"/>
</dbReference>
<feature type="compositionally biased region" description="Low complexity" evidence="1">
    <location>
        <begin position="376"/>
        <end position="390"/>
    </location>
</feature>
<evidence type="ECO:0000313" key="3">
    <source>
        <dbReference type="Proteomes" id="UP000282028"/>
    </source>
</evidence>
<keyword evidence="3" id="KW-1185">Reference proteome</keyword>
<dbReference type="Proteomes" id="UP000282028">
    <property type="component" value="Unassembled WGS sequence"/>
</dbReference>
<feature type="region of interest" description="Disordered" evidence="1">
    <location>
        <begin position="266"/>
        <end position="401"/>
    </location>
</feature>
<feature type="region of interest" description="Disordered" evidence="1">
    <location>
        <begin position="203"/>
        <end position="231"/>
    </location>
</feature>
<dbReference type="RefSeq" id="WP_122907581.1">
    <property type="nucleotide sequence ID" value="NZ_CBCSBE010000008.1"/>
</dbReference>
<name>A0A3M8CLE1_9BACL</name>
<sequence>MFSPSQLIQSMTQKANVAAPKPIELTPGQVFKGTVIKHYPNQMALVQIGPIQVQAKLEANLEPGQKAWLQVQPSSDVVTLKVLDTPAEGKGKGGATLEGLMRSLGLPETKESRAIVQALMNGNLPVTKETVQAFTGVAQKLGLDNATIQAFMTAMKRNLPLTPDTVAGLKAFFSERPMSTLMQNFLQQAALFLEVNENLSPAQTGQVGSGATNSAGQGQVQPQPQAQGQVQGQTQAVQATVGDLRQLVTQLKEKIAGLPVQILDNGKVEQQDRPAQSSGIRGNEVNQPQQLGNQQPTNVPASANQAASQQAGSPHTQHGVMMQLPPVQTMGSQPSVASSHSNPLQSQSPPGQIPVQPVFNPTASTGSNSAFAGEGTVTPTQVQQTTQPAQGSVVGSTLQPVTDNVSRPIEANLHTAQTAGRSNPIQQLFQQLGFAHERELMGQALAGSISWDAGVQKQMESVKAMLLQLTQSNSNIPVALREAADQLLQQVTGQQLMLTQPANQSLSQIVMQIPLRTEQGEETAYVQIESKKKGSGHLDAENCRLFFHLNLQALGTTMIDVNIVKKIVNLQIFNDTPGIEALAHVIKGGFTDQLQEIGYSLSSMRVQPIPEQQGKSTTVSAAKATLMTDYKGVDLRV</sequence>